<evidence type="ECO:0000313" key="4">
    <source>
        <dbReference type="Proteomes" id="UP000619078"/>
    </source>
</evidence>
<evidence type="ECO:0000313" key="3">
    <source>
        <dbReference type="EMBL" id="MBD1393899.1"/>
    </source>
</evidence>
<protein>
    <submittedName>
        <fullName evidence="3">SPFH domain-containing protein</fullName>
    </submittedName>
</protein>
<sequence>MTASSLITFVLLFFILVVALSSFVTVKQGTIAVITVFGKYRRILMPGLNFKIPLIENIYSKISIQNRSVELEFQAVTFDQANVYFKAMLLYSVLDQSEEAIKNVAFKFVDERNLMQALIRTVEGSIRAFVATKRQSEVLILRRDIVEHVKEQLDTILEGWGYHLQDLQLNDITFDDVIMKSMSQVVASNNLKAAAENEGQALLITKTKAAEAEGNAIKISAEAERQAAQLRGQGIALFREEVAKGMTVAAKEMQGANMDTSVILFTMWTESIKHFAENSNGNVIFLDGSTEGMERTMKEMMALNLLQSDKVKK</sequence>
<dbReference type="InterPro" id="IPR036013">
    <property type="entry name" value="Band_7/SPFH_dom_sf"/>
</dbReference>
<dbReference type="Gene3D" id="3.30.479.30">
    <property type="entry name" value="Band 7 domain"/>
    <property type="match status" value="1"/>
</dbReference>
<dbReference type="Proteomes" id="UP000619078">
    <property type="component" value="Unassembled WGS sequence"/>
</dbReference>
<dbReference type="InterPro" id="IPR050710">
    <property type="entry name" value="Band7/mec-2_domain"/>
</dbReference>
<dbReference type="AlphaFoldDB" id="A0A926NKT2"/>
<dbReference type="SMART" id="SM00244">
    <property type="entry name" value="PHB"/>
    <property type="match status" value="1"/>
</dbReference>
<feature type="domain" description="Band 7" evidence="2">
    <location>
        <begin position="21"/>
        <end position="186"/>
    </location>
</feature>
<dbReference type="EMBL" id="JACWMX010000004">
    <property type="protein sequence ID" value="MBD1393899.1"/>
    <property type="molecule type" value="Genomic_DNA"/>
</dbReference>
<dbReference type="PANTHER" id="PTHR43327">
    <property type="entry name" value="STOMATIN-LIKE PROTEIN 2, MITOCHONDRIAL"/>
    <property type="match status" value="1"/>
</dbReference>
<comment type="subcellular location">
    <subcellularLocation>
        <location evidence="1">Membrane</location>
        <topology evidence="1">Single-pass membrane protein</topology>
    </subcellularLocation>
</comment>
<comment type="caution">
    <text evidence="3">The sequence shown here is derived from an EMBL/GenBank/DDBJ whole genome shotgun (WGS) entry which is preliminary data.</text>
</comment>
<organism evidence="3 4">
    <name type="scientific">Mucilaginibacter glaciei</name>
    <dbReference type="NCBI Taxonomy" id="2772109"/>
    <lineage>
        <taxon>Bacteria</taxon>
        <taxon>Pseudomonadati</taxon>
        <taxon>Bacteroidota</taxon>
        <taxon>Sphingobacteriia</taxon>
        <taxon>Sphingobacteriales</taxon>
        <taxon>Sphingobacteriaceae</taxon>
        <taxon>Mucilaginibacter</taxon>
    </lineage>
</organism>
<evidence type="ECO:0000256" key="1">
    <source>
        <dbReference type="ARBA" id="ARBA00004167"/>
    </source>
</evidence>
<dbReference type="GO" id="GO:0016020">
    <property type="term" value="C:membrane"/>
    <property type="evidence" value="ECO:0007669"/>
    <property type="project" value="UniProtKB-SubCell"/>
</dbReference>
<dbReference type="InterPro" id="IPR001107">
    <property type="entry name" value="Band_7"/>
</dbReference>
<name>A0A926NKT2_9SPHI</name>
<dbReference type="PANTHER" id="PTHR43327:SF10">
    <property type="entry name" value="STOMATIN-LIKE PROTEIN 2, MITOCHONDRIAL"/>
    <property type="match status" value="1"/>
</dbReference>
<dbReference type="Pfam" id="PF01145">
    <property type="entry name" value="Band_7"/>
    <property type="match status" value="1"/>
</dbReference>
<gene>
    <name evidence="3" type="ORF">IDJ76_12390</name>
</gene>
<keyword evidence="4" id="KW-1185">Reference proteome</keyword>
<evidence type="ECO:0000259" key="2">
    <source>
        <dbReference type="SMART" id="SM00244"/>
    </source>
</evidence>
<reference evidence="3" key="1">
    <citation type="submission" date="2020-09" db="EMBL/GenBank/DDBJ databases">
        <title>Novel species of Mucilaginibacter isolated from a glacier on the Tibetan Plateau.</title>
        <authorList>
            <person name="Liu Q."/>
            <person name="Xin Y.-H."/>
        </authorList>
    </citation>
    <scope>NUCLEOTIDE SEQUENCE</scope>
    <source>
        <strain evidence="3">ZB1P21</strain>
    </source>
</reference>
<dbReference type="SUPFAM" id="SSF117892">
    <property type="entry name" value="Band 7/SPFH domain"/>
    <property type="match status" value="1"/>
</dbReference>
<proteinExistence type="predicted"/>
<accession>A0A926NKT2</accession>
<dbReference type="RefSeq" id="WP_191163629.1">
    <property type="nucleotide sequence ID" value="NZ_JACWMX010000004.1"/>
</dbReference>